<evidence type="ECO:0000256" key="2">
    <source>
        <dbReference type="SAM" id="Phobius"/>
    </source>
</evidence>
<evidence type="ECO:0000313" key="4">
    <source>
        <dbReference type="EMBL" id="AGH47531.1"/>
    </source>
</evidence>
<dbReference type="PATRIC" id="fig|1129794.4.peg.5415"/>
<dbReference type="InterPro" id="IPR002550">
    <property type="entry name" value="CNNM"/>
</dbReference>
<feature type="transmembrane region" description="Helical" evidence="2">
    <location>
        <begin position="6"/>
        <end position="31"/>
    </location>
</feature>
<dbReference type="Proteomes" id="UP000011864">
    <property type="component" value="Chromosome"/>
</dbReference>
<dbReference type="GO" id="GO:0016020">
    <property type="term" value="C:membrane"/>
    <property type="evidence" value="ECO:0007669"/>
    <property type="project" value="UniProtKB-UniRule"/>
</dbReference>
<accession>M4RVF3</accession>
<sequence length="57" mass="6488">MTYDILAWIGIAFCITQSAIFSGLNLAFFSLSRLQLEVEAKQNNKKCYCDPVDARRL</sequence>
<dbReference type="KEGG" id="gps:C427_5434"/>
<feature type="domain" description="CNNM transmembrane" evidence="3">
    <location>
        <begin position="1"/>
        <end position="57"/>
    </location>
</feature>
<dbReference type="Pfam" id="PF01595">
    <property type="entry name" value="CNNM"/>
    <property type="match status" value="1"/>
</dbReference>
<dbReference type="STRING" id="1129794.C427_5434"/>
<dbReference type="EMBL" id="CP003837">
    <property type="protein sequence ID" value="AGH47531.1"/>
    <property type="molecule type" value="Genomic_DNA"/>
</dbReference>
<gene>
    <name evidence="4" type="ORF">C427_5434</name>
</gene>
<name>M4RVF3_9ALTE</name>
<keyword evidence="1 2" id="KW-1133">Transmembrane helix</keyword>
<evidence type="ECO:0000313" key="5">
    <source>
        <dbReference type="Proteomes" id="UP000011864"/>
    </source>
</evidence>
<protein>
    <recommendedName>
        <fullName evidence="3">CNNM transmembrane domain-containing protein</fullName>
    </recommendedName>
</protein>
<reference evidence="4 5" key="1">
    <citation type="journal article" date="2013" name="Genome Announc.">
        <title>Complete Genome Sequence of Glaciecola psychrophila Strain 170T.</title>
        <authorList>
            <person name="Yin J."/>
            <person name="Chen J."/>
            <person name="Liu G."/>
            <person name="Yu Y."/>
            <person name="Song L."/>
            <person name="Wang X."/>
            <person name="Qu X."/>
        </authorList>
    </citation>
    <scope>NUCLEOTIDE SEQUENCE [LARGE SCALE GENOMIC DNA]</scope>
    <source>
        <strain evidence="4 5">170</strain>
    </source>
</reference>
<keyword evidence="1 2" id="KW-0812">Transmembrane</keyword>
<dbReference type="HOGENOM" id="CLU_2992597_0_0_6"/>
<organism evidence="4 5">
    <name type="scientific">Paraglaciecola psychrophila 170</name>
    <dbReference type="NCBI Taxonomy" id="1129794"/>
    <lineage>
        <taxon>Bacteria</taxon>
        <taxon>Pseudomonadati</taxon>
        <taxon>Pseudomonadota</taxon>
        <taxon>Gammaproteobacteria</taxon>
        <taxon>Alteromonadales</taxon>
        <taxon>Alteromonadaceae</taxon>
        <taxon>Paraglaciecola</taxon>
    </lineage>
</organism>
<evidence type="ECO:0000256" key="1">
    <source>
        <dbReference type="PROSITE-ProRule" id="PRU01193"/>
    </source>
</evidence>
<evidence type="ECO:0000259" key="3">
    <source>
        <dbReference type="PROSITE" id="PS51846"/>
    </source>
</evidence>
<dbReference type="PROSITE" id="PS51846">
    <property type="entry name" value="CNNM"/>
    <property type="match status" value="1"/>
</dbReference>
<keyword evidence="1 2" id="KW-0472">Membrane</keyword>
<dbReference type="eggNOG" id="COG1253">
    <property type="taxonomic scope" value="Bacteria"/>
</dbReference>
<dbReference type="AlphaFoldDB" id="M4RVF3"/>
<proteinExistence type="predicted"/>
<keyword evidence="5" id="KW-1185">Reference proteome</keyword>